<organism evidence="1 2">
    <name type="scientific">Amblyomma americanum</name>
    <name type="common">Lone star tick</name>
    <dbReference type="NCBI Taxonomy" id="6943"/>
    <lineage>
        <taxon>Eukaryota</taxon>
        <taxon>Metazoa</taxon>
        <taxon>Ecdysozoa</taxon>
        <taxon>Arthropoda</taxon>
        <taxon>Chelicerata</taxon>
        <taxon>Arachnida</taxon>
        <taxon>Acari</taxon>
        <taxon>Parasitiformes</taxon>
        <taxon>Ixodida</taxon>
        <taxon>Ixodoidea</taxon>
        <taxon>Ixodidae</taxon>
        <taxon>Amblyomminae</taxon>
        <taxon>Amblyomma</taxon>
    </lineage>
</organism>
<proteinExistence type="predicted"/>
<dbReference type="EMBL" id="JARKHS020015734">
    <property type="protein sequence ID" value="KAK8774177.1"/>
    <property type="molecule type" value="Genomic_DNA"/>
</dbReference>
<evidence type="ECO:0000313" key="2">
    <source>
        <dbReference type="Proteomes" id="UP001321473"/>
    </source>
</evidence>
<keyword evidence="2" id="KW-1185">Reference proteome</keyword>
<reference evidence="1 2" key="1">
    <citation type="journal article" date="2023" name="Arcadia Sci">
        <title>De novo assembly of a long-read Amblyomma americanum tick genome.</title>
        <authorList>
            <person name="Chou S."/>
            <person name="Poskanzer K.E."/>
            <person name="Rollins M."/>
            <person name="Thuy-Boun P.S."/>
        </authorList>
    </citation>
    <scope>NUCLEOTIDE SEQUENCE [LARGE SCALE GENOMIC DNA]</scope>
    <source>
        <strain evidence="1">F_SG_1</strain>
        <tissue evidence="1">Salivary glands</tissue>
    </source>
</reference>
<accession>A0AAQ4EHD0</accession>
<dbReference type="AlphaFoldDB" id="A0AAQ4EHD0"/>
<protein>
    <submittedName>
        <fullName evidence="1">Uncharacterized protein</fullName>
    </submittedName>
</protein>
<gene>
    <name evidence="1" type="ORF">V5799_011290</name>
</gene>
<comment type="caution">
    <text evidence="1">The sequence shown here is derived from an EMBL/GenBank/DDBJ whole genome shotgun (WGS) entry which is preliminary data.</text>
</comment>
<dbReference type="Proteomes" id="UP001321473">
    <property type="component" value="Unassembled WGS sequence"/>
</dbReference>
<sequence length="240" mass="27525">MEGFEHMQHAHAPRVICTPGVQYRESVIRKFLGQIFLRESFAPLPDEYFSVRDPFNKTERATQYRFNLTDGTLVMKGALAHNSDVHICDFRRNVWDHVFCSLPIAGSFATYTGNLSYGRPVVETFNVTALIAPYGEGWTSPADISANFDLVKNSGKTRLVLTDVFVTEFLVMTTSSPPFESFKIFNRNQALVDKVWHNFTDHVFRKCKQEMRKLMKSEYTKRLHAAANAVGPIDYDLLWK</sequence>
<name>A0AAQ4EHD0_AMBAM</name>
<evidence type="ECO:0000313" key="1">
    <source>
        <dbReference type="EMBL" id="KAK8774177.1"/>
    </source>
</evidence>